<accession>A0A6J4LN86</accession>
<dbReference type="EMBL" id="CADCUG010000088">
    <property type="protein sequence ID" value="CAA9337739.1"/>
    <property type="molecule type" value="Genomic_DNA"/>
</dbReference>
<feature type="region of interest" description="Disordered" evidence="1">
    <location>
        <begin position="1"/>
        <end position="29"/>
    </location>
</feature>
<evidence type="ECO:0000256" key="1">
    <source>
        <dbReference type="SAM" id="MobiDB-lite"/>
    </source>
</evidence>
<keyword evidence="2" id="KW-0378">Hydrolase</keyword>
<organism evidence="2">
    <name type="scientific">uncultured Nocardioidaceae bacterium</name>
    <dbReference type="NCBI Taxonomy" id="253824"/>
    <lineage>
        <taxon>Bacteria</taxon>
        <taxon>Bacillati</taxon>
        <taxon>Actinomycetota</taxon>
        <taxon>Actinomycetes</taxon>
        <taxon>Propionibacteriales</taxon>
        <taxon>Nocardioidaceae</taxon>
        <taxon>environmental samples</taxon>
    </lineage>
</organism>
<feature type="non-terminal residue" evidence="2">
    <location>
        <position position="1"/>
    </location>
</feature>
<name>A0A6J4LN86_9ACTN</name>
<proteinExistence type="predicted"/>
<dbReference type="AlphaFoldDB" id="A0A6J4LN86"/>
<reference evidence="2" key="1">
    <citation type="submission" date="2020-02" db="EMBL/GenBank/DDBJ databases">
        <authorList>
            <person name="Meier V. D."/>
        </authorList>
    </citation>
    <scope>NUCLEOTIDE SEQUENCE</scope>
    <source>
        <strain evidence="2">AVDCRST_MAG29</strain>
    </source>
</reference>
<gene>
    <name evidence="2" type="ORF">AVDCRST_MAG29-1394</name>
</gene>
<sequence>GRPHPRPHGRGAAAVPTGGDRGRQRAGRRLRAARLRLAL</sequence>
<dbReference type="GO" id="GO:0016787">
    <property type="term" value="F:hydrolase activity"/>
    <property type="evidence" value="ECO:0007669"/>
    <property type="project" value="UniProtKB-KW"/>
</dbReference>
<protein>
    <submittedName>
        <fullName evidence="2">Uncharacterized Nudix hydrolase NudL</fullName>
    </submittedName>
</protein>
<feature type="non-terminal residue" evidence="2">
    <location>
        <position position="39"/>
    </location>
</feature>
<evidence type="ECO:0000313" key="2">
    <source>
        <dbReference type="EMBL" id="CAA9337739.1"/>
    </source>
</evidence>